<organism evidence="1 2">
    <name type="scientific">Dactylonectria estremocensis</name>
    <dbReference type="NCBI Taxonomy" id="1079267"/>
    <lineage>
        <taxon>Eukaryota</taxon>
        <taxon>Fungi</taxon>
        <taxon>Dikarya</taxon>
        <taxon>Ascomycota</taxon>
        <taxon>Pezizomycotina</taxon>
        <taxon>Sordariomycetes</taxon>
        <taxon>Hypocreomycetidae</taxon>
        <taxon>Hypocreales</taxon>
        <taxon>Nectriaceae</taxon>
        <taxon>Dactylonectria</taxon>
    </lineage>
</organism>
<sequence length="170" mass="19297">MLKRDRKEIMLTCLARAFPFSQTPKLLARWNRGQRQTTLVIVSFLSIVYPHELSPELFTRTLQSLKTTRPPASEPDQKKTTLTQYSSSFHSIRRSPPRESLRHFTENTQVIATLDGTVDLQSETTLEEGYACGIASLDTCLVVIPLTAPRKNSPTFQRDHLRHCSPEITG</sequence>
<keyword evidence="2" id="KW-1185">Reference proteome</keyword>
<dbReference type="Proteomes" id="UP000717696">
    <property type="component" value="Unassembled WGS sequence"/>
</dbReference>
<comment type="caution">
    <text evidence="1">The sequence shown here is derived from an EMBL/GenBank/DDBJ whole genome shotgun (WGS) entry which is preliminary data.</text>
</comment>
<protein>
    <submittedName>
        <fullName evidence="1">Uncharacterized protein</fullName>
    </submittedName>
</protein>
<proteinExistence type="predicted"/>
<reference evidence="1" key="1">
    <citation type="journal article" date="2021" name="Nat. Commun.">
        <title>Genetic determinants of endophytism in the Arabidopsis root mycobiome.</title>
        <authorList>
            <person name="Mesny F."/>
            <person name="Miyauchi S."/>
            <person name="Thiergart T."/>
            <person name="Pickel B."/>
            <person name="Atanasova L."/>
            <person name="Karlsson M."/>
            <person name="Huettel B."/>
            <person name="Barry K.W."/>
            <person name="Haridas S."/>
            <person name="Chen C."/>
            <person name="Bauer D."/>
            <person name="Andreopoulos W."/>
            <person name="Pangilinan J."/>
            <person name="LaButti K."/>
            <person name="Riley R."/>
            <person name="Lipzen A."/>
            <person name="Clum A."/>
            <person name="Drula E."/>
            <person name="Henrissat B."/>
            <person name="Kohler A."/>
            <person name="Grigoriev I.V."/>
            <person name="Martin F.M."/>
            <person name="Hacquard S."/>
        </authorList>
    </citation>
    <scope>NUCLEOTIDE SEQUENCE</scope>
    <source>
        <strain evidence="1">MPI-CAGE-AT-0021</strain>
    </source>
</reference>
<accession>A0A9P9DQA0</accession>
<gene>
    <name evidence="1" type="ORF">B0J13DRAFT_531436</name>
</gene>
<dbReference type="AlphaFoldDB" id="A0A9P9DQA0"/>
<evidence type="ECO:0000313" key="2">
    <source>
        <dbReference type="Proteomes" id="UP000717696"/>
    </source>
</evidence>
<name>A0A9P9DQA0_9HYPO</name>
<dbReference type="EMBL" id="JAGMUU010000025">
    <property type="protein sequence ID" value="KAH7123308.1"/>
    <property type="molecule type" value="Genomic_DNA"/>
</dbReference>
<evidence type="ECO:0000313" key="1">
    <source>
        <dbReference type="EMBL" id="KAH7123308.1"/>
    </source>
</evidence>